<dbReference type="WBParaSite" id="nRc.2.0.1.t20662-RA">
    <property type="protein sequence ID" value="nRc.2.0.1.t20662-RA"/>
    <property type="gene ID" value="nRc.2.0.1.g20662"/>
</dbReference>
<evidence type="ECO:0000313" key="2">
    <source>
        <dbReference type="WBParaSite" id="nRc.2.0.1.t20662-RA"/>
    </source>
</evidence>
<protein>
    <submittedName>
        <fullName evidence="2">Uncharacterized protein</fullName>
    </submittedName>
</protein>
<dbReference type="Proteomes" id="UP000887565">
    <property type="component" value="Unplaced"/>
</dbReference>
<organism evidence="1 2">
    <name type="scientific">Romanomermis culicivorax</name>
    <name type="common">Nematode worm</name>
    <dbReference type="NCBI Taxonomy" id="13658"/>
    <lineage>
        <taxon>Eukaryota</taxon>
        <taxon>Metazoa</taxon>
        <taxon>Ecdysozoa</taxon>
        <taxon>Nematoda</taxon>
        <taxon>Enoplea</taxon>
        <taxon>Dorylaimia</taxon>
        <taxon>Mermithida</taxon>
        <taxon>Mermithoidea</taxon>
        <taxon>Mermithidae</taxon>
        <taxon>Romanomermis</taxon>
    </lineage>
</organism>
<sequence>MPTDSSRASSQSSELQLALPALPPSTTISRTTLDMRTINQSTSVANMVILSKEIASAAPIVNPGIVCWNATGHAFQDPCHFRSSVCQIDNLTPSSKTFVRKYTSTRAFQIQIKLRAIKAHSLISTGAQCSVLSSGLVKHASDKALLQLPICDVKLPLKVITSVRPQTEMFLNAVNDNVLEEIPEEERASFYDDKSDIFSQPKEIEAEQPIWQGQPSPDQSPQWRLEVTKLAEPIFLVPQVSVSILPHCQQWVNSTVFPTTTQPSQM</sequence>
<accession>A0A915J4M1</accession>
<proteinExistence type="predicted"/>
<reference evidence="2" key="1">
    <citation type="submission" date="2022-11" db="UniProtKB">
        <authorList>
            <consortium name="WormBaseParasite"/>
        </authorList>
    </citation>
    <scope>IDENTIFICATION</scope>
</reference>
<name>A0A915J4M1_ROMCU</name>
<evidence type="ECO:0000313" key="1">
    <source>
        <dbReference type="Proteomes" id="UP000887565"/>
    </source>
</evidence>
<keyword evidence="1" id="KW-1185">Reference proteome</keyword>
<dbReference type="AlphaFoldDB" id="A0A915J4M1"/>